<evidence type="ECO:0000259" key="1">
    <source>
        <dbReference type="Pfam" id="PF12874"/>
    </source>
</evidence>
<accession>A0A251QE21</accession>
<dbReference type="Gramene" id="ONI22028">
    <property type="protein sequence ID" value="ONI22028"/>
    <property type="gene ID" value="PRUPE_2G102500"/>
</dbReference>
<dbReference type="InterPro" id="IPR013087">
    <property type="entry name" value="Znf_C2H2_type"/>
</dbReference>
<protein>
    <recommendedName>
        <fullName evidence="1">C2H2-type domain-containing protein</fullName>
    </recommendedName>
</protein>
<dbReference type="AlphaFoldDB" id="A0A251QE21"/>
<dbReference type="EMBL" id="CM007652">
    <property type="protein sequence ID" value="ONI22028.1"/>
    <property type="molecule type" value="Genomic_DNA"/>
</dbReference>
<organism evidence="2 3">
    <name type="scientific">Prunus persica</name>
    <name type="common">Peach</name>
    <name type="synonym">Amygdalus persica</name>
    <dbReference type="NCBI Taxonomy" id="3760"/>
    <lineage>
        <taxon>Eukaryota</taxon>
        <taxon>Viridiplantae</taxon>
        <taxon>Streptophyta</taxon>
        <taxon>Embryophyta</taxon>
        <taxon>Tracheophyta</taxon>
        <taxon>Spermatophyta</taxon>
        <taxon>Magnoliopsida</taxon>
        <taxon>eudicotyledons</taxon>
        <taxon>Gunneridae</taxon>
        <taxon>Pentapetalae</taxon>
        <taxon>rosids</taxon>
        <taxon>fabids</taxon>
        <taxon>Rosales</taxon>
        <taxon>Rosaceae</taxon>
        <taxon>Amygdaloideae</taxon>
        <taxon>Amygdaleae</taxon>
        <taxon>Prunus</taxon>
    </lineage>
</organism>
<reference evidence="2 3" key="1">
    <citation type="journal article" date="2013" name="Nat. Genet.">
        <title>The high-quality draft genome of peach (Prunus persica) identifies unique patterns of genetic diversity, domestication and genome evolution.</title>
        <authorList>
            <consortium name="International Peach Genome Initiative"/>
            <person name="Verde I."/>
            <person name="Abbott A.G."/>
            <person name="Scalabrin S."/>
            <person name="Jung S."/>
            <person name="Shu S."/>
            <person name="Marroni F."/>
            <person name="Zhebentyayeva T."/>
            <person name="Dettori M.T."/>
            <person name="Grimwood J."/>
            <person name="Cattonaro F."/>
            <person name="Zuccolo A."/>
            <person name="Rossini L."/>
            <person name="Jenkins J."/>
            <person name="Vendramin E."/>
            <person name="Meisel L.A."/>
            <person name="Decroocq V."/>
            <person name="Sosinski B."/>
            <person name="Prochnik S."/>
            <person name="Mitros T."/>
            <person name="Policriti A."/>
            <person name="Cipriani G."/>
            <person name="Dondini L."/>
            <person name="Ficklin S."/>
            <person name="Goodstein D.M."/>
            <person name="Xuan P."/>
            <person name="Del Fabbro C."/>
            <person name="Aramini V."/>
            <person name="Copetti D."/>
            <person name="Gonzalez S."/>
            <person name="Horner D.S."/>
            <person name="Falchi R."/>
            <person name="Lucas S."/>
            <person name="Mica E."/>
            <person name="Maldonado J."/>
            <person name="Lazzari B."/>
            <person name="Bielenberg D."/>
            <person name="Pirona R."/>
            <person name="Miculan M."/>
            <person name="Barakat A."/>
            <person name="Testolin R."/>
            <person name="Stella A."/>
            <person name="Tartarini S."/>
            <person name="Tonutti P."/>
            <person name="Arus P."/>
            <person name="Orellana A."/>
            <person name="Wells C."/>
            <person name="Main D."/>
            <person name="Vizzotto G."/>
            <person name="Silva H."/>
            <person name="Salamini F."/>
            <person name="Schmutz J."/>
            <person name="Morgante M."/>
            <person name="Rokhsar D.S."/>
        </authorList>
    </citation>
    <scope>NUCLEOTIDE SEQUENCE [LARGE SCALE GENOMIC DNA]</scope>
    <source>
        <strain evidence="3">cv. Nemared</strain>
    </source>
</reference>
<proteinExistence type="predicted"/>
<dbReference type="Proteomes" id="UP000006882">
    <property type="component" value="Chromosome G2"/>
</dbReference>
<gene>
    <name evidence="2" type="ORF">PRUPE_2G102500</name>
</gene>
<keyword evidence="3" id="KW-1185">Reference proteome</keyword>
<dbReference type="Pfam" id="PF12874">
    <property type="entry name" value="zf-met"/>
    <property type="match status" value="1"/>
</dbReference>
<sequence>MESKDTNKIKLVQSAWCEVCKVNCNSNDTYIKHLNDNSALTSNVPSAATNAIIGPMENPGAKGYQPEKDLETKKRKIILGGAAASAVRSTVFSSHLAGQKHAAMVKKQAEVGVAIRASQQITVS</sequence>
<feature type="domain" description="C2H2-type" evidence="1">
    <location>
        <begin position="16"/>
        <end position="35"/>
    </location>
</feature>
<evidence type="ECO:0000313" key="3">
    <source>
        <dbReference type="Proteomes" id="UP000006882"/>
    </source>
</evidence>
<name>A0A251QE21_PRUPE</name>
<evidence type="ECO:0000313" key="2">
    <source>
        <dbReference type="EMBL" id="ONI22028.1"/>
    </source>
</evidence>